<dbReference type="Pfam" id="PF00072">
    <property type="entry name" value="Response_reg"/>
    <property type="match status" value="1"/>
</dbReference>
<dbReference type="InterPro" id="IPR005158">
    <property type="entry name" value="BTAD"/>
</dbReference>
<keyword evidence="2" id="KW-0805">Transcription regulation</keyword>
<protein>
    <recommendedName>
        <fullName evidence="7">Response regulatory domain-containing protein</fullName>
    </recommendedName>
</protein>
<keyword evidence="1" id="KW-0902">Two-component regulatory system</keyword>
<feature type="region of interest" description="Disordered" evidence="6">
    <location>
        <begin position="126"/>
        <end position="152"/>
    </location>
</feature>
<evidence type="ECO:0000256" key="6">
    <source>
        <dbReference type="SAM" id="MobiDB-lite"/>
    </source>
</evidence>
<dbReference type="SMART" id="SM00448">
    <property type="entry name" value="REC"/>
    <property type="match status" value="1"/>
</dbReference>
<dbReference type="InterPro" id="IPR001789">
    <property type="entry name" value="Sig_transdc_resp-reg_receiver"/>
</dbReference>
<comment type="caution">
    <text evidence="8">The sequence shown here is derived from an EMBL/GenBank/DDBJ whole genome shotgun (WGS) entry which is preliminary data.</text>
</comment>
<dbReference type="Gene3D" id="1.25.40.10">
    <property type="entry name" value="Tetratricopeptide repeat domain"/>
    <property type="match status" value="1"/>
</dbReference>
<dbReference type="InterPro" id="IPR011990">
    <property type="entry name" value="TPR-like_helical_dom_sf"/>
</dbReference>
<keyword evidence="3" id="KW-0238">DNA-binding</keyword>
<evidence type="ECO:0000256" key="4">
    <source>
        <dbReference type="ARBA" id="ARBA00023163"/>
    </source>
</evidence>
<feature type="domain" description="Response regulatory" evidence="7">
    <location>
        <begin position="9"/>
        <end position="123"/>
    </location>
</feature>
<dbReference type="GO" id="GO:0000160">
    <property type="term" value="P:phosphorelay signal transduction system"/>
    <property type="evidence" value="ECO:0007669"/>
    <property type="project" value="UniProtKB-KW"/>
</dbReference>
<dbReference type="GO" id="GO:0003677">
    <property type="term" value="F:DNA binding"/>
    <property type="evidence" value="ECO:0007669"/>
    <property type="project" value="UniProtKB-KW"/>
</dbReference>
<evidence type="ECO:0000313" key="8">
    <source>
        <dbReference type="EMBL" id="RAV15296.1"/>
    </source>
</evidence>
<evidence type="ECO:0000256" key="1">
    <source>
        <dbReference type="ARBA" id="ARBA00023012"/>
    </source>
</evidence>
<dbReference type="EMBL" id="QMFB01000024">
    <property type="protein sequence ID" value="RAV15296.1"/>
    <property type="molecule type" value="Genomic_DNA"/>
</dbReference>
<organism evidence="8 9">
    <name type="scientific">Paenibacillus contaminans</name>
    <dbReference type="NCBI Taxonomy" id="450362"/>
    <lineage>
        <taxon>Bacteria</taxon>
        <taxon>Bacillati</taxon>
        <taxon>Bacillota</taxon>
        <taxon>Bacilli</taxon>
        <taxon>Bacillales</taxon>
        <taxon>Paenibacillaceae</taxon>
        <taxon>Paenibacillus</taxon>
    </lineage>
</organism>
<proteinExistence type="predicted"/>
<dbReference type="InterPro" id="IPR011006">
    <property type="entry name" value="CheY-like_superfamily"/>
</dbReference>
<keyword evidence="5" id="KW-0597">Phosphoprotein</keyword>
<dbReference type="SUPFAM" id="SSF52172">
    <property type="entry name" value="CheY-like"/>
    <property type="match status" value="1"/>
</dbReference>
<evidence type="ECO:0000259" key="7">
    <source>
        <dbReference type="PROSITE" id="PS50110"/>
    </source>
</evidence>
<evidence type="ECO:0000256" key="2">
    <source>
        <dbReference type="ARBA" id="ARBA00023015"/>
    </source>
</evidence>
<dbReference type="Gene3D" id="3.40.50.2300">
    <property type="match status" value="1"/>
</dbReference>
<evidence type="ECO:0000313" key="9">
    <source>
        <dbReference type="Proteomes" id="UP000250369"/>
    </source>
</evidence>
<accession>A0A329M7X7</accession>
<dbReference type="PROSITE" id="PS50110">
    <property type="entry name" value="RESPONSE_REGULATORY"/>
    <property type="match status" value="1"/>
</dbReference>
<dbReference type="PANTHER" id="PTHR35807:SF2">
    <property type="entry name" value="TRANSCRIPTIONAL ACTIVATOR DOMAIN"/>
    <property type="match status" value="1"/>
</dbReference>
<dbReference type="SUPFAM" id="SSF48452">
    <property type="entry name" value="TPR-like"/>
    <property type="match status" value="1"/>
</dbReference>
<dbReference type="GO" id="GO:0006355">
    <property type="term" value="P:regulation of DNA-templated transcription"/>
    <property type="evidence" value="ECO:0007669"/>
    <property type="project" value="InterPro"/>
</dbReference>
<sequence>MLEGASDMKAVIVDDEIPSQDILKYILEKDGRLQVAGTYASPHAALRALPVIRPDVVFIDVQMPMMSGLEMASKVNGINEHIHIVFVTGHQTYALQAFELGVLDYVLKPVTPIQLNRAIERLLKRKSQQPVEHGAHSAESKTPSSPPLSAPSSARIRCLGGFEVTGPGAEAQPIKWRTSKTEELMAYLYLKRSKRVTKWELFDNIWPNVSQEQAHSHLHTTLYKVRRSLKEADIAGTIDYANNCYEVHLASILSDAESFERFVHNEAPVNGNNAEQYERMLASHQGELFEGYDYVWCESAREYYRDLYVKASRQLALHWIEQGSYEPAIAVLRRSLDKFYLDEDSHELMLRTYFLRKDRISLVKHYQSFHAMLQTELGLLPKESTSQMYADMLESL</sequence>
<keyword evidence="4" id="KW-0804">Transcription</keyword>
<dbReference type="SUPFAM" id="SSF46894">
    <property type="entry name" value="C-terminal effector domain of the bipartite response regulators"/>
    <property type="match status" value="1"/>
</dbReference>
<keyword evidence="9" id="KW-1185">Reference proteome</keyword>
<dbReference type="AlphaFoldDB" id="A0A329M7X7"/>
<dbReference type="SMART" id="SM01043">
    <property type="entry name" value="BTAD"/>
    <property type="match status" value="1"/>
</dbReference>
<name>A0A329M7X7_9BACL</name>
<dbReference type="Gene3D" id="1.10.10.10">
    <property type="entry name" value="Winged helix-like DNA-binding domain superfamily/Winged helix DNA-binding domain"/>
    <property type="match status" value="1"/>
</dbReference>
<dbReference type="InterPro" id="IPR036388">
    <property type="entry name" value="WH-like_DNA-bd_sf"/>
</dbReference>
<dbReference type="PANTHER" id="PTHR35807">
    <property type="entry name" value="TRANSCRIPTIONAL REGULATOR REDD-RELATED"/>
    <property type="match status" value="1"/>
</dbReference>
<evidence type="ECO:0000256" key="5">
    <source>
        <dbReference type="PROSITE-ProRule" id="PRU00169"/>
    </source>
</evidence>
<dbReference type="Proteomes" id="UP000250369">
    <property type="component" value="Unassembled WGS sequence"/>
</dbReference>
<evidence type="ECO:0000256" key="3">
    <source>
        <dbReference type="ARBA" id="ARBA00023125"/>
    </source>
</evidence>
<reference evidence="8 9" key="1">
    <citation type="journal article" date="2009" name="Int. J. Syst. Evol. Microbiol.">
        <title>Paenibacillus contaminans sp. nov., isolated from a contaminated laboratory plate.</title>
        <authorList>
            <person name="Chou J.H."/>
            <person name="Lee J.H."/>
            <person name="Lin M.C."/>
            <person name="Chang P.S."/>
            <person name="Arun A.B."/>
            <person name="Young C.C."/>
            <person name="Chen W.M."/>
        </authorList>
    </citation>
    <scope>NUCLEOTIDE SEQUENCE [LARGE SCALE GENOMIC DNA]</scope>
    <source>
        <strain evidence="8 9">CKOBP-6</strain>
    </source>
</reference>
<gene>
    <name evidence="8" type="ORF">DQG23_30295</name>
</gene>
<dbReference type="InterPro" id="IPR051677">
    <property type="entry name" value="AfsR-DnrI-RedD_regulator"/>
</dbReference>
<dbReference type="InterPro" id="IPR016032">
    <property type="entry name" value="Sig_transdc_resp-reg_C-effctor"/>
</dbReference>
<feature type="modified residue" description="4-aspartylphosphate" evidence="5">
    <location>
        <position position="60"/>
    </location>
</feature>
<dbReference type="Pfam" id="PF03704">
    <property type="entry name" value="BTAD"/>
    <property type="match status" value="1"/>
</dbReference>